<dbReference type="RefSeq" id="WP_329415621.1">
    <property type="nucleotide sequence ID" value="NZ_CP109441.1"/>
</dbReference>
<proteinExistence type="predicted"/>
<gene>
    <name evidence="1" type="ORF">OG563_22980</name>
</gene>
<dbReference type="EMBL" id="CP109441">
    <property type="protein sequence ID" value="WUV50810.1"/>
    <property type="molecule type" value="Genomic_DNA"/>
</dbReference>
<accession>A0ABZ1Z9P9</accession>
<evidence type="ECO:0000313" key="1">
    <source>
        <dbReference type="EMBL" id="WUV50810.1"/>
    </source>
</evidence>
<dbReference type="InterPro" id="IPR036689">
    <property type="entry name" value="ESAT-6-like_sf"/>
</dbReference>
<dbReference type="Proteomes" id="UP001432062">
    <property type="component" value="Chromosome"/>
</dbReference>
<evidence type="ECO:0000313" key="2">
    <source>
        <dbReference type="Proteomes" id="UP001432062"/>
    </source>
</evidence>
<sequence length="96" mass="10191">MTMAYAKGPMVALYNDLVTLHGDLIKYGSDMEDAGGVLKVAWEGNVAHASFKQVYDAWHSEYGDTLTSLNNVAAAVENSLHRALGTDGKIGDGFGA</sequence>
<keyword evidence="2" id="KW-1185">Reference proteome</keyword>
<reference evidence="1" key="1">
    <citation type="submission" date="2022-10" db="EMBL/GenBank/DDBJ databases">
        <title>The complete genomes of actinobacterial strains from the NBC collection.</title>
        <authorList>
            <person name="Joergensen T.S."/>
            <person name="Alvarez Arevalo M."/>
            <person name="Sterndorff E.B."/>
            <person name="Faurdal D."/>
            <person name="Vuksanovic O."/>
            <person name="Mourched A.-S."/>
            <person name="Charusanti P."/>
            <person name="Shaw S."/>
            <person name="Blin K."/>
            <person name="Weber T."/>
        </authorList>
    </citation>
    <scope>NUCLEOTIDE SEQUENCE</scope>
    <source>
        <strain evidence="1">NBC_01482</strain>
    </source>
</reference>
<organism evidence="1 2">
    <name type="scientific">Nocardia vinacea</name>
    <dbReference type="NCBI Taxonomy" id="96468"/>
    <lineage>
        <taxon>Bacteria</taxon>
        <taxon>Bacillati</taxon>
        <taxon>Actinomycetota</taxon>
        <taxon>Actinomycetes</taxon>
        <taxon>Mycobacteriales</taxon>
        <taxon>Nocardiaceae</taxon>
        <taxon>Nocardia</taxon>
    </lineage>
</organism>
<dbReference type="SUPFAM" id="SSF140453">
    <property type="entry name" value="EsxAB dimer-like"/>
    <property type="match status" value="1"/>
</dbReference>
<protein>
    <recommendedName>
        <fullName evidence="3">WXG100 family type VII secretion target</fullName>
    </recommendedName>
</protein>
<dbReference type="Gene3D" id="1.10.287.1060">
    <property type="entry name" value="ESAT-6-like"/>
    <property type="match status" value="1"/>
</dbReference>
<name>A0ABZ1Z9P9_9NOCA</name>
<evidence type="ECO:0008006" key="3">
    <source>
        <dbReference type="Google" id="ProtNLM"/>
    </source>
</evidence>